<dbReference type="EMBL" id="RHGB01000007">
    <property type="protein sequence ID" value="RNL64784.1"/>
    <property type="molecule type" value="Genomic_DNA"/>
</dbReference>
<protein>
    <recommendedName>
        <fullName evidence="9">Penicillinase repressor</fullName>
    </recommendedName>
</protein>
<dbReference type="Proteomes" id="UP000237222">
    <property type="component" value="Unassembled WGS sequence"/>
</dbReference>
<reference evidence="5" key="1">
    <citation type="submission" date="2018-01" db="EMBL/GenBank/DDBJ databases">
        <authorList>
            <person name="Yu X.-D."/>
        </authorList>
    </citation>
    <scope>NUCLEOTIDE SEQUENCE</scope>
    <source>
        <strain evidence="5">ZX-21</strain>
    </source>
</reference>
<reference evidence="6 8" key="2">
    <citation type="submission" date="2018-10" db="EMBL/GenBank/DDBJ databases">
        <title>Draft genome sequence of Zhongshania sp. DSW25-10.</title>
        <authorList>
            <person name="Oh J."/>
        </authorList>
    </citation>
    <scope>NUCLEOTIDE SEQUENCE [LARGE SCALE GENOMIC DNA]</scope>
    <source>
        <strain evidence="6 8">DSW25-10</strain>
    </source>
</reference>
<accession>A0A2S4HBV6</accession>
<evidence type="ECO:0000313" key="7">
    <source>
        <dbReference type="Proteomes" id="UP000237222"/>
    </source>
</evidence>
<organism evidence="5 7">
    <name type="scientific">Zhongshania marina</name>
    <dbReference type="NCBI Taxonomy" id="2304603"/>
    <lineage>
        <taxon>Bacteria</taxon>
        <taxon>Pseudomonadati</taxon>
        <taxon>Pseudomonadota</taxon>
        <taxon>Gammaproteobacteria</taxon>
        <taxon>Cellvibrionales</taxon>
        <taxon>Spongiibacteraceae</taxon>
        <taxon>Zhongshania</taxon>
    </lineage>
</organism>
<sequence length="146" mass="16491">MNTFKKSIDRLLGHHRQRSPAPTLGGRELEVMKILWRGEVLSAQQVLQEITDNSLSLSTMQSTLERLHRKELISREKTGRFYLYRAAVSRNTIITQLLGEIADQLGDGDLAPMISGFMSFIDQETSEPLPADLRNEIQGLTPNPDE</sequence>
<gene>
    <name evidence="5" type="ORF">C0068_17250</name>
    <name evidence="6" type="ORF">D0911_08370</name>
</gene>
<name>A0A2S4HBV6_9GAMM</name>
<dbReference type="GO" id="GO:0003677">
    <property type="term" value="F:DNA binding"/>
    <property type="evidence" value="ECO:0007669"/>
    <property type="project" value="UniProtKB-KW"/>
</dbReference>
<evidence type="ECO:0000256" key="3">
    <source>
        <dbReference type="ARBA" id="ARBA00023125"/>
    </source>
</evidence>
<evidence type="ECO:0000256" key="1">
    <source>
        <dbReference type="ARBA" id="ARBA00011046"/>
    </source>
</evidence>
<dbReference type="InterPro" id="IPR036388">
    <property type="entry name" value="WH-like_DNA-bd_sf"/>
</dbReference>
<evidence type="ECO:0000313" key="6">
    <source>
        <dbReference type="EMBL" id="RNL64784.1"/>
    </source>
</evidence>
<evidence type="ECO:0008006" key="9">
    <source>
        <dbReference type="Google" id="ProtNLM"/>
    </source>
</evidence>
<keyword evidence="8" id="KW-1185">Reference proteome</keyword>
<keyword evidence="4" id="KW-0804">Transcription</keyword>
<dbReference type="OrthoDB" id="2989615at2"/>
<dbReference type="SUPFAM" id="SSF46785">
    <property type="entry name" value="Winged helix' DNA-binding domain"/>
    <property type="match status" value="1"/>
</dbReference>
<evidence type="ECO:0000256" key="2">
    <source>
        <dbReference type="ARBA" id="ARBA00023015"/>
    </source>
</evidence>
<dbReference type="GO" id="GO:0045892">
    <property type="term" value="P:negative regulation of DNA-templated transcription"/>
    <property type="evidence" value="ECO:0007669"/>
    <property type="project" value="InterPro"/>
</dbReference>
<dbReference type="Gene3D" id="1.10.10.10">
    <property type="entry name" value="Winged helix-like DNA-binding domain superfamily/Winged helix DNA-binding domain"/>
    <property type="match status" value="1"/>
</dbReference>
<dbReference type="InterPro" id="IPR036390">
    <property type="entry name" value="WH_DNA-bd_sf"/>
</dbReference>
<dbReference type="RefSeq" id="WP_103685720.1">
    <property type="nucleotide sequence ID" value="NZ_PQGG01000040.1"/>
</dbReference>
<dbReference type="AlphaFoldDB" id="A0A2S4HBV6"/>
<evidence type="ECO:0000313" key="5">
    <source>
        <dbReference type="EMBL" id="POP51482.1"/>
    </source>
</evidence>
<dbReference type="Proteomes" id="UP000274695">
    <property type="component" value="Unassembled WGS sequence"/>
</dbReference>
<dbReference type="InterPro" id="IPR005650">
    <property type="entry name" value="BlaI_family"/>
</dbReference>
<comment type="caution">
    <text evidence="5">The sequence shown here is derived from an EMBL/GenBank/DDBJ whole genome shotgun (WGS) entry which is preliminary data.</text>
</comment>
<evidence type="ECO:0000313" key="8">
    <source>
        <dbReference type="Proteomes" id="UP000274695"/>
    </source>
</evidence>
<dbReference type="Pfam" id="PF03965">
    <property type="entry name" value="Penicillinase_R"/>
    <property type="match status" value="1"/>
</dbReference>
<comment type="similarity">
    <text evidence="1">Belongs to the BlaI transcriptional regulatory family.</text>
</comment>
<dbReference type="EMBL" id="PQGG01000040">
    <property type="protein sequence ID" value="POP51482.1"/>
    <property type="molecule type" value="Genomic_DNA"/>
</dbReference>
<evidence type="ECO:0000256" key="4">
    <source>
        <dbReference type="ARBA" id="ARBA00023163"/>
    </source>
</evidence>
<keyword evidence="2" id="KW-0805">Transcription regulation</keyword>
<keyword evidence="3" id="KW-0238">DNA-binding</keyword>
<proteinExistence type="inferred from homology"/>